<keyword evidence="2" id="KW-1162">Viral penetration into host cytoplasm</keyword>
<accession>A0A6J7WXA9</accession>
<evidence type="ECO:0000256" key="1">
    <source>
        <dbReference type="ARBA" id="ARBA00022950"/>
    </source>
</evidence>
<dbReference type="Pfam" id="PF04860">
    <property type="entry name" value="Phage_portal"/>
    <property type="match status" value="1"/>
</dbReference>
<sequence length="468" mass="51551">MAITDIFKRKPSNNTQESNTLFGQTALGNNILRNVKGQNQQSNNQLLYVTTSSVNTAGRVVDMSVLSRNSTVMACVNAKARALAQLPIKIMAYDENGKLVDAVTNSSVSARDKAKAKAVYGLLNSPNHYQSAYEFWYQWSMWYDLSGETFTALWRKEQTNPTLTPMEMYLLDSTLITAQITPTRYPTYRLSTSTYGFNKDEPLDYFQVIHASEMAWQGSAGFNKGILATELVSLDQDIDLYSNFIMLNGAKPSGMFVTDQVIPDAKFKEIAARLKEAWSSLTGSSSTDQSKPGQGMLLDNGMRYEKLEMLTLQDADARALKQQTMKRICGLFGVPPAMIGIEEGKYNNTQTMLDEFYKSTMLPMITNIQQKFKTSLLAGYPNLCIEFQTQDFLKGAPLDQMNYAVAGVNAGIITPNEAREYLGKEMLDGADELKDTKPTKPISGTSPQDTGGGGNTSSVGKTGQAGKA</sequence>
<name>A0A6J7WXA9_9CAUD</name>
<feature type="region of interest" description="Disordered" evidence="4">
    <location>
        <begin position="429"/>
        <end position="468"/>
    </location>
</feature>
<proteinExistence type="predicted"/>
<evidence type="ECO:0000256" key="4">
    <source>
        <dbReference type="SAM" id="MobiDB-lite"/>
    </source>
</evidence>
<protein>
    <submittedName>
        <fullName evidence="5">COG4695 Phage-related protein</fullName>
    </submittedName>
</protein>
<reference evidence="5" key="1">
    <citation type="submission" date="2020-05" db="EMBL/GenBank/DDBJ databases">
        <authorList>
            <person name="Chiriac C."/>
            <person name="Salcher M."/>
            <person name="Ghai R."/>
            <person name="Kavagutti S V."/>
        </authorList>
    </citation>
    <scope>NUCLEOTIDE SEQUENCE</scope>
</reference>
<evidence type="ECO:0000313" key="5">
    <source>
        <dbReference type="EMBL" id="CAB5222410.1"/>
    </source>
</evidence>
<feature type="compositionally biased region" description="Basic and acidic residues" evidence="4">
    <location>
        <begin position="429"/>
        <end position="438"/>
    </location>
</feature>
<dbReference type="NCBIfam" id="TIGR01537">
    <property type="entry name" value="portal_HK97"/>
    <property type="match status" value="1"/>
</dbReference>
<keyword evidence="2" id="KW-1160">Virus entry into host cell</keyword>
<keyword evidence="1" id="KW-1188">Viral release from host cell</keyword>
<evidence type="ECO:0000256" key="3">
    <source>
        <dbReference type="ARBA" id="ARBA00023219"/>
    </source>
</evidence>
<gene>
    <name evidence="5" type="ORF">UFOVP367_13</name>
</gene>
<organism evidence="5">
    <name type="scientific">uncultured Caudovirales phage</name>
    <dbReference type="NCBI Taxonomy" id="2100421"/>
    <lineage>
        <taxon>Viruses</taxon>
        <taxon>Duplodnaviria</taxon>
        <taxon>Heunggongvirae</taxon>
        <taxon>Uroviricota</taxon>
        <taxon>Caudoviricetes</taxon>
        <taxon>Peduoviridae</taxon>
        <taxon>Maltschvirus</taxon>
        <taxon>Maltschvirus maltsch</taxon>
    </lineage>
</organism>
<keyword evidence="1" id="KW-0118">Viral capsid assembly</keyword>
<dbReference type="EMBL" id="LR798310">
    <property type="protein sequence ID" value="CAB5222410.1"/>
    <property type="molecule type" value="Genomic_DNA"/>
</dbReference>
<evidence type="ECO:0000256" key="2">
    <source>
        <dbReference type="ARBA" id="ARBA00023009"/>
    </source>
</evidence>
<keyword evidence="3" id="KW-0231">Viral genome packaging</keyword>
<dbReference type="InterPro" id="IPR006944">
    <property type="entry name" value="Phage/GTA_portal"/>
</dbReference>
<dbReference type="InterPro" id="IPR006427">
    <property type="entry name" value="Portal_HK97"/>
</dbReference>
<keyword evidence="2" id="KW-1171">Viral genome ejection through host cell envelope</keyword>